<dbReference type="PANTHER" id="PTHR11328">
    <property type="entry name" value="MAJOR FACILITATOR SUPERFAMILY DOMAIN-CONTAINING PROTEIN"/>
    <property type="match status" value="1"/>
</dbReference>
<dbReference type="RefSeq" id="WP_091235484.1">
    <property type="nucleotide sequence ID" value="NZ_FMKA01000021.1"/>
</dbReference>
<reference evidence="2 3" key="1">
    <citation type="submission" date="2016-09" db="EMBL/GenBank/DDBJ databases">
        <authorList>
            <person name="Capua I."/>
            <person name="De Benedictis P."/>
            <person name="Joannis T."/>
            <person name="Lombin L.H."/>
            <person name="Cattoli G."/>
        </authorList>
    </citation>
    <scope>NUCLEOTIDE SEQUENCE [LARGE SCALE GENOMIC DNA]</scope>
    <source>
        <strain evidence="2 3">GluBS11</strain>
    </source>
</reference>
<dbReference type="InterPro" id="IPR001927">
    <property type="entry name" value="Na/Gal_symport"/>
</dbReference>
<feature type="transmembrane region" description="Helical" evidence="1">
    <location>
        <begin position="184"/>
        <end position="205"/>
    </location>
</feature>
<dbReference type="Proteomes" id="UP000199315">
    <property type="component" value="Unassembled WGS sequence"/>
</dbReference>
<dbReference type="Gene3D" id="1.20.1250.20">
    <property type="entry name" value="MFS general substrate transporter like domains"/>
    <property type="match status" value="2"/>
</dbReference>
<dbReference type="EMBL" id="FMKA01000021">
    <property type="protein sequence ID" value="SCP98477.1"/>
    <property type="molecule type" value="Genomic_DNA"/>
</dbReference>
<dbReference type="InterPro" id="IPR039672">
    <property type="entry name" value="MFS_2"/>
</dbReference>
<name>A0A1D3TWB3_9FIRM</name>
<dbReference type="GO" id="GO:0015293">
    <property type="term" value="F:symporter activity"/>
    <property type="evidence" value="ECO:0007669"/>
    <property type="project" value="InterPro"/>
</dbReference>
<dbReference type="PANTHER" id="PTHR11328:SF24">
    <property type="entry name" value="MAJOR FACILITATOR SUPERFAMILY (MFS) PROFILE DOMAIN-CONTAINING PROTEIN"/>
    <property type="match status" value="1"/>
</dbReference>
<feature type="transmembrane region" description="Helical" evidence="1">
    <location>
        <begin position="154"/>
        <end position="172"/>
    </location>
</feature>
<keyword evidence="1" id="KW-1133">Transmembrane helix</keyword>
<feature type="transmembrane region" description="Helical" evidence="1">
    <location>
        <begin position="81"/>
        <end position="98"/>
    </location>
</feature>
<feature type="transmembrane region" description="Helical" evidence="1">
    <location>
        <begin position="322"/>
        <end position="341"/>
    </location>
</feature>
<evidence type="ECO:0000313" key="2">
    <source>
        <dbReference type="EMBL" id="SCP98477.1"/>
    </source>
</evidence>
<feature type="transmembrane region" description="Helical" evidence="1">
    <location>
        <begin position="33"/>
        <end position="53"/>
    </location>
</feature>
<dbReference type="CDD" id="cd17332">
    <property type="entry name" value="MFS_MelB_like"/>
    <property type="match status" value="1"/>
</dbReference>
<keyword evidence="1" id="KW-0812">Transmembrane</keyword>
<feature type="transmembrane region" description="Helical" evidence="1">
    <location>
        <begin position="110"/>
        <end position="134"/>
    </location>
</feature>
<feature type="transmembrane region" description="Helical" evidence="1">
    <location>
        <begin position="234"/>
        <end position="262"/>
    </location>
</feature>
<dbReference type="STRING" id="1619234.SAMN05421730_102125"/>
<feature type="transmembrane region" description="Helical" evidence="1">
    <location>
        <begin position="268"/>
        <end position="287"/>
    </location>
</feature>
<feature type="transmembrane region" description="Helical" evidence="1">
    <location>
        <begin position="407"/>
        <end position="429"/>
    </location>
</feature>
<sequence length="470" mass="51397">MNQKMSLFTKISYGLGDFASQLIWTFVGTYLTVYYTDVVGLTPLAVSIIMLIARAYDAVDDPLTGAIAERTRTRFGRFRPYILYGTPLLAIVNVLAFTSPAFGGNQTAKVIWAGATYLLLGMLYSIVNLSYGALSTVMTNKPEEIIQLNSARMIGTNLGAVLLSGAAMPLLLKFSNGDAPTAQGYTMAVAVFSLLAIPLFYLLFFSSKEVIQPVKEEKIPFRTTFKVVLTNKPLICIFMIMLFSLIAIFGRLGTVIYYYIYVLKRFDLIAPLMMLPSICTAVSILVTSRFVEKVGKKKMCTISYIGSAAVLTALFFTDISNITMLMILTALFGIFSFSAPIPMSMIAEAIDYAEDKTGVRADGTSYATVSLSTKMASAIGGSIGIMMIGAFGYVANAEQTLQAMNGINLVVNLIPAAFMLLSLVPLYLYPLNQEKNEAIRNRLRSKEVTAREEIAREEVARGVAAREVTE</sequence>
<organism evidence="2 3">
    <name type="scientific">Anaerobium acetethylicum</name>
    <dbReference type="NCBI Taxonomy" id="1619234"/>
    <lineage>
        <taxon>Bacteria</taxon>
        <taxon>Bacillati</taxon>
        <taxon>Bacillota</taxon>
        <taxon>Clostridia</taxon>
        <taxon>Lachnospirales</taxon>
        <taxon>Lachnospiraceae</taxon>
        <taxon>Anaerobium</taxon>
    </lineage>
</organism>
<dbReference type="NCBIfam" id="TIGR00792">
    <property type="entry name" value="gph"/>
    <property type="match status" value="1"/>
</dbReference>
<keyword evidence="1" id="KW-0472">Membrane</keyword>
<dbReference type="AlphaFoldDB" id="A0A1D3TWB3"/>
<protein>
    <submittedName>
        <fullName evidence="2">Glycoside/pentoside/hexuronide:cation symporter, GPH family/probable glucitol transport protein GutA</fullName>
    </submittedName>
</protein>
<dbReference type="Pfam" id="PF13347">
    <property type="entry name" value="MFS_2"/>
    <property type="match status" value="1"/>
</dbReference>
<dbReference type="GO" id="GO:0005886">
    <property type="term" value="C:plasma membrane"/>
    <property type="evidence" value="ECO:0007669"/>
    <property type="project" value="TreeGrafter"/>
</dbReference>
<dbReference type="GO" id="GO:0006814">
    <property type="term" value="P:sodium ion transport"/>
    <property type="evidence" value="ECO:0007669"/>
    <property type="project" value="InterPro"/>
</dbReference>
<dbReference type="SUPFAM" id="SSF103473">
    <property type="entry name" value="MFS general substrate transporter"/>
    <property type="match status" value="1"/>
</dbReference>
<evidence type="ECO:0000313" key="3">
    <source>
        <dbReference type="Proteomes" id="UP000199315"/>
    </source>
</evidence>
<feature type="transmembrane region" description="Helical" evidence="1">
    <location>
        <begin position="375"/>
        <end position="395"/>
    </location>
</feature>
<keyword evidence="3" id="KW-1185">Reference proteome</keyword>
<accession>A0A1D3TWB3</accession>
<dbReference type="GO" id="GO:0008643">
    <property type="term" value="P:carbohydrate transport"/>
    <property type="evidence" value="ECO:0007669"/>
    <property type="project" value="InterPro"/>
</dbReference>
<dbReference type="OrthoDB" id="9764596at2"/>
<evidence type="ECO:0000256" key="1">
    <source>
        <dbReference type="SAM" id="Phobius"/>
    </source>
</evidence>
<gene>
    <name evidence="2" type="ORF">SAMN05421730_102125</name>
</gene>
<dbReference type="InterPro" id="IPR036259">
    <property type="entry name" value="MFS_trans_sf"/>
</dbReference>
<proteinExistence type="predicted"/>